<evidence type="ECO:0000259" key="1">
    <source>
        <dbReference type="Pfam" id="PF04230"/>
    </source>
</evidence>
<organism evidence="2">
    <name type="scientific">Proteus mirabilis</name>
    <dbReference type="NCBI Taxonomy" id="584"/>
    <lineage>
        <taxon>Bacteria</taxon>
        <taxon>Pseudomonadati</taxon>
        <taxon>Pseudomonadota</taxon>
        <taxon>Gammaproteobacteria</taxon>
        <taxon>Enterobacterales</taxon>
        <taxon>Morganellaceae</taxon>
        <taxon>Proteus</taxon>
    </lineage>
</organism>
<dbReference type="InterPro" id="IPR007345">
    <property type="entry name" value="Polysacch_pyruvyl_Trfase"/>
</dbReference>
<dbReference type="AlphaFoldDB" id="A0A385JN15"/>
<reference evidence="2" key="1">
    <citation type="journal article" date="2017" name="PLoS ONE">
        <title>Genetic diversity of the O antigens of Proteus species and the development of a suspension array for molecular serotyping.</title>
        <authorList>
            <person name="Yu X."/>
            <person name="Torzewska A."/>
            <person name="Zhang X."/>
            <person name="Yin Z."/>
            <person name="Drzewiecka D."/>
            <person name="Cao H."/>
            <person name="Liu B."/>
            <person name="Knirel Y.A."/>
            <person name="Rozalski A."/>
            <person name="Wang L."/>
        </authorList>
    </citation>
    <scope>NUCLEOTIDE SEQUENCE</scope>
    <source>
        <strain evidence="2">PrK 66/57</strain>
    </source>
</reference>
<sequence>MKIGILTQPLVTNYGGLLQAYALQKYLIKNDFEVLTVDIRPKKPKLWGIKSIIVNIIKKYLLRRKNITILPISKKEKKTIRKYTSKFINENIKTTEKIKSIKEINKLNKYNFDAYIVGSDQVWRPAYSPNITTYFLDFLKNDIKTIRIAYAASFGLDNCNEFTQKQLKICSELAKKFHLISVREDSGVELCKKYFNLNAQHVLDPTMLLNKEDYIELIKKDNISRNTGNMMTYILDSSPDKEKIINIVAKKYKLTPYSVMPDKNNKVYPPVTQWLRGFWDAEYVVTDSFHGVVFSIIFNKQFIAIGNINRGLARFSSILKKFSLENRIIFSSKDLNDEFFNHKIDYCLINEILEKEKNIASLTLKKALNTNK</sequence>
<dbReference type="EMBL" id="KY710712">
    <property type="protein sequence ID" value="AXY99725.1"/>
    <property type="molecule type" value="Genomic_DNA"/>
</dbReference>
<protein>
    <submittedName>
        <fullName evidence="2">Pyruvyl transferase</fullName>
    </submittedName>
</protein>
<accession>A0A385JN15</accession>
<evidence type="ECO:0000313" key="2">
    <source>
        <dbReference type="EMBL" id="AXY99725.1"/>
    </source>
</evidence>
<keyword evidence="2" id="KW-0808">Transferase</keyword>
<dbReference type="GO" id="GO:0016740">
    <property type="term" value="F:transferase activity"/>
    <property type="evidence" value="ECO:0007669"/>
    <property type="project" value="UniProtKB-KW"/>
</dbReference>
<dbReference type="RefSeq" id="WP_161680158.1">
    <property type="nucleotide sequence ID" value="NZ_CAXOHW010000005.1"/>
</dbReference>
<dbReference type="Pfam" id="PF04230">
    <property type="entry name" value="PS_pyruv_trans"/>
    <property type="match status" value="1"/>
</dbReference>
<name>A0A385JN15_PROMI</name>
<feature type="domain" description="Polysaccharide pyruvyl transferase" evidence="1">
    <location>
        <begin position="13"/>
        <end position="307"/>
    </location>
</feature>
<proteinExistence type="predicted"/>